<evidence type="ECO:0000256" key="4">
    <source>
        <dbReference type="HAMAP-Rule" id="MF_01963"/>
    </source>
</evidence>
<evidence type="ECO:0000256" key="2">
    <source>
        <dbReference type="ARBA" id="ARBA00022679"/>
    </source>
</evidence>
<dbReference type="PANTHER" id="PTHR42679:SF2">
    <property type="entry name" value="S-METHYL-5'-THIOADENOSINE PHOSPHORYLASE"/>
    <property type="match status" value="1"/>
</dbReference>
<dbReference type="InterPro" id="IPR000845">
    <property type="entry name" value="Nucleoside_phosphorylase_d"/>
</dbReference>
<dbReference type="Proteomes" id="UP000230052">
    <property type="component" value="Unassembled WGS sequence"/>
</dbReference>
<dbReference type="NCBIfam" id="TIGR01694">
    <property type="entry name" value="MTAP"/>
    <property type="match status" value="1"/>
</dbReference>
<dbReference type="AlphaFoldDB" id="A0A2J0L2W8"/>
<dbReference type="HAMAP" id="MF_01963">
    <property type="entry name" value="MTAP"/>
    <property type="match status" value="1"/>
</dbReference>
<dbReference type="EC" id="2.4.2.28" evidence="4"/>
<dbReference type="CDD" id="cd09010">
    <property type="entry name" value="MTAP_SsMTAPII_like_MTIP"/>
    <property type="match status" value="1"/>
</dbReference>
<dbReference type="InterPro" id="IPR035994">
    <property type="entry name" value="Nucleoside_phosphorylase_sf"/>
</dbReference>
<keyword evidence="3 4" id="KW-0660">Purine salvage</keyword>
<feature type="binding site" evidence="4">
    <location>
        <position position="183"/>
    </location>
    <ligand>
        <name>substrate</name>
    </ligand>
</feature>
<dbReference type="GO" id="GO:0005829">
    <property type="term" value="C:cytosol"/>
    <property type="evidence" value="ECO:0007669"/>
    <property type="project" value="TreeGrafter"/>
</dbReference>
<feature type="binding site" evidence="4">
    <location>
        <position position="184"/>
    </location>
    <ligand>
        <name>phosphate</name>
        <dbReference type="ChEBI" id="CHEBI:43474"/>
    </ligand>
</feature>
<comment type="pathway">
    <text evidence="4">Amino-acid biosynthesis; L-methionine biosynthesis via salvage pathway; S-methyl-5-thio-alpha-D-ribose 1-phosphate from S-methyl-5'-thioadenosine (phosphorylase route): step 1/1.</text>
</comment>
<feature type="binding site" evidence="4">
    <location>
        <begin position="51"/>
        <end position="52"/>
    </location>
    <ligand>
        <name>phosphate</name>
        <dbReference type="ChEBI" id="CHEBI:43474"/>
    </ligand>
</feature>
<evidence type="ECO:0000313" key="7">
    <source>
        <dbReference type="Proteomes" id="UP000230052"/>
    </source>
</evidence>
<comment type="similarity">
    <text evidence="4">Belongs to the PNP/MTAP phosphorylase family. MTAP subfamily.</text>
</comment>
<comment type="subunit">
    <text evidence="4">Homohexamer. Dimer of a homotrimer.</text>
</comment>
<dbReference type="InterPro" id="IPR010044">
    <property type="entry name" value="MTAP"/>
</dbReference>
<feature type="binding site" evidence="4">
    <location>
        <position position="9"/>
    </location>
    <ligand>
        <name>phosphate</name>
        <dbReference type="ChEBI" id="CHEBI:43474"/>
    </ligand>
</feature>
<name>A0A2J0L2W8_9BACT</name>
<keyword evidence="2 4" id="KW-0808">Transferase</keyword>
<comment type="function">
    <text evidence="4">Catalyzes the reversible phosphorylation of S-methyl-5'-thioadenosine (MTA) to adenine and 5-methylthioribose-1-phosphate. Involved in the breakdown of MTA, a major by-product of polyamine biosynthesis. Responsible for the first step in the methionine salvage pathway after MTA has been generated from S-adenosylmethionine. Has broad substrate specificity with 6-aminopurine nucleosides as preferred substrates.</text>
</comment>
<accession>A0A2J0L2W8</accession>
<evidence type="ECO:0000256" key="3">
    <source>
        <dbReference type="ARBA" id="ARBA00022726"/>
    </source>
</evidence>
<evidence type="ECO:0000259" key="5">
    <source>
        <dbReference type="Pfam" id="PF01048"/>
    </source>
</evidence>
<dbReference type="FunFam" id="3.40.50.1580:FF:000012">
    <property type="entry name" value="Probable 6-oxopurine nucleoside phosphorylase"/>
    <property type="match status" value="1"/>
</dbReference>
<dbReference type="GO" id="GO:0006166">
    <property type="term" value="P:purine ribonucleoside salvage"/>
    <property type="evidence" value="ECO:0007669"/>
    <property type="project" value="UniProtKB-KW"/>
</dbReference>
<feature type="site" description="Important for substrate specificity" evidence="4">
    <location>
        <position position="165"/>
    </location>
</feature>
<proteinExistence type="inferred from homology"/>
<sequence length="288" mass="32115">MKIGIIGGSGLYNIEGFSDPKWVKIETPFGDPSDEYLTGSLEGREIVFLPRHGRGHKITPTELNFRANIYGMKKLGVDSIISVAAVGSFKKELKPLHMIVPDQFVDRTNQARKTTFFGDGVVVHIPFAHPVCDCLAKILYDSGKEAGATMHLGGTYLNMEGPAFSTKAESLLYKSWGMDIIGMTNMAEARLAREAEICYATLAMVTDYDCWCEGEEIGSVTIDIIIDNLRRNAQRAKDIIKKAVPKIKDDRPCACRQTLKYSIITESRFIPQETKKKLDIIIGKYIKK</sequence>
<dbReference type="SUPFAM" id="SSF53167">
    <property type="entry name" value="Purine and uridine phosphorylases"/>
    <property type="match status" value="1"/>
</dbReference>
<evidence type="ECO:0000313" key="6">
    <source>
        <dbReference type="EMBL" id="PIU41596.1"/>
    </source>
</evidence>
<dbReference type="Pfam" id="PF01048">
    <property type="entry name" value="PNP_UDP_1"/>
    <property type="match status" value="1"/>
</dbReference>
<comment type="caution">
    <text evidence="4">Lacks conserved residue(s) required for the propagation of feature annotation.</text>
</comment>
<evidence type="ECO:0000256" key="1">
    <source>
        <dbReference type="ARBA" id="ARBA00022676"/>
    </source>
</evidence>
<dbReference type="Gene3D" id="3.40.50.1580">
    <property type="entry name" value="Nucleoside phosphorylase domain"/>
    <property type="match status" value="1"/>
</dbReference>
<gene>
    <name evidence="4 6" type="primary">mtnP</name>
    <name evidence="6" type="ORF">COS99_04600</name>
</gene>
<feature type="binding site" evidence="4">
    <location>
        <begin position="207"/>
        <end position="209"/>
    </location>
    <ligand>
        <name>substrate</name>
    </ligand>
</feature>
<dbReference type="GO" id="GO:0017061">
    <property type="term" value="F:S-methyl-5-thioadenosine phosphorylase activity"/>
    <property type="evidence" value="ECO:0007669"/>
    <property type="project" value="UniProtKB-UniRule"/>
</dbReference>
<reference evidence="6 7" key="1">
    <citation type="submission" date="2017-09" db="EMBL/GenBank/DDBJ databases">
        <title>Depth-based differentiation of microbial function through sediment-hosted aquifers and enrichment of novel symbionts in the deep terrestrial subsurface.</title>
        <authorList>
            <person name="Probst A.J."/>
            <person name="Ladd B."/>
            <person name="Jarett J.K."/>
            <person name="Geller-Mcgrath D.E."/>
            <person name="Sieber C.M."/>
            <person name="Emerson J.B."/>
            <person name="Anantharaman K."/>
            <person name="Thomas B.C."/>
            <person name="Malmstrom R."/>
            <person name="Stieglmeier M."/>
            <person name="Klingl A."/>
            <person name="Woyke T."/>
            <person name="Ryan C.M."/>
            <person name="Banfield J.F."/>
        </authorList>
    </citation>
    <scope>NUCLEOTIDE SEQUENCE [LARGE SCALE GENOMIC DNA]</scope>
    <source>
        <strain evidence="6">CG07_land_8_20_14_0_80_42_15</strain>
    </source>
</reference>
<comment type="caution">
    <text evidence="6">The sequence shown here is derived from an EMBL/GenBank/DDBJ whole genome shotgun (WGS) entry which is preliminary data.</text>
</comment>
<dbReference type="PANTHER" id="PTHR42679">
    <property type="entry name" value="S-METHYL-5'-THIOADENOSINE PHOSPHORYLASE"/>
    <property type="match status" value="1"/>
</dbReference>
<comment type="catalytic activity">
    <reaction evidence="4">
        <text>S-methyl-5'-thioadenosine + phosphate = 5-(methylsulfanyl)-alpha-D-ribose 1-phosphate + adenine</text>
        <dbReference type="Rhea" id="RHEA:11852"/>
        <dbReference type="ChEBI" id="CHEBI:16708"/>
        <dbReference type="ChEBI" id="CHEBI:17509"/>
        <dbReference type="ChEBI" id="CHEBI:43474"/>
        <dbReference type="ChEBI" id="CHEBI:58533"/>
        <dbReference type="EC" id="2.4.2.28"/>
    </reaction>
</comment>
<feature type="domain" description="Nucleoside phosphorylase" evidence="5">
    <location>
        <begin position="2"/>
        <end position="244"/>
    </location>
</feature>
<dbReference type="EMBL" id="PEWV01000042">
    <property type="protein sequence ID" value="PIU41596.1"/>
    <property type="molecule type" value="Genomic_DNA"/>
</dbReference>
<feature type="site" description="Important for substrate specificity" evidence="4">
    <location>
        <position position="222"/>
    </location>
</feature>
<dbReference type="GO" id="GO:0019509">
    <property type="term" value="P:L-methionine salvage from methylthioadenosine"/>
    <property type="evidence" value="ECO:0007669"/>
    <property type="project" value="UniProtKB-UniRule"/>
</dbReference>
<organism evidence="6 7">
    <name type="scientific">Candidatus Aquitaenariimonas noxiae</name>
    <dbReference type="NCBI Taxonomy" id="1974741"/>
    <lineage>
        <taxon>Bacteria</taxon>
        <taxon>Pseudomonadati</taxon>
        <taxon>Candidatus Omnitrophota</taxon>
        <taxon>Candidatus Aquitaenariimonas</taxon>
    </lineage>
</organism>
<keyword evidence="1 4" id="KW-0328">Glycosyltransferase</keyword>
<protein>
    <recommendedName>
        <fullName evidence="4">S-methyl-5'-thioadenosine phosphorylase</fullName>
        <ecNumber evidence="4">2.4.2.28</ecNumber>
    </recommendedName>
    <alternativeName>
        <fullName evidence="4">5'-methylthioadenosine phosphorylase</fullName>
        <shortName evidence="4">MTA phosphorylase</shortName>
        <shortName evidence="4">MTAP</shortName>
    </alternativeName>
</protein>
<dbReference type="UniPathway" id="UPA00904">
    <property type="reaction ID" value="UER00873"/>
</dbReference>